<dbReference type="Pfam" id="PF00512">
    <property type="entry name" value="HisKA"/>
    <property type="match status" value="1"/>
</dbReference>
<dbReference type="InterPro" id="IPR013767">
    <property type="entry name" value="PAS_fold"/>
</dbReference>
<dbReference type="Proteomes" id="UP000667802">
    <property type="component" value="Unassembled WGS sequence"/>
</dbReference>
<feature type="modified residue" description="4-aspartylphosphate" evidence="9">
    <location>
        <position position="719"/>
    </location>
</feature>
<evidence type="ECO:0000256" key="5">
    <source>
        <dbReference type="ARBA" id="ARBA00022741"/>
    </source>
</evidence>
<accession>A0AAP5I8R5</accession>
<dbReference type="InterPro" id="IPR004358">
    <property type="entry name" value="Sig_transdc_His_kin-like_C"/>
</dbReference>
<keyword evidence="3 9" id="KW-0597">Phosphoprotein</keyword>
<feature type="domain" description="PAC" evidence="13">
    <location>
        <begin position="237"/>
        <end position="289"/>
    </location>
</feature>
<dbReference type="GO" id="GO:0005524">
    <property type="term" value="F:ATP binding"/>
    <property type="evidence" value="ECO:0007669"/>
    <property type="project" value="UniProtKB-KW"/>
</dbReference>
<protein>
    <recommendedName>
        <fullName evidence="2">histidine kinase</fullName>
        <ecNumber evidence="2">2.7.13.3</ecNumber>
    </recommendedName>
</protein>
<dbReference type="GO" id="GO:0006355">
    <property type="term" value="P:regulation of DNA-templated transcription"/>
    <property type="evidence" value="ECO:0007669"/>
    <property type="project" value="InterPro"/>
</dbReference>
<evidence type="ECO:0000259" key="13">
    <source>
        <dbReference type="PROSITE" id="PS50113"/>
    </source>
</evidence>
<dbReference type="Gene3D" id="3.40.50.2300">
    <property type="match status" value="1"/>
</dbReference>
<dbReference type="Pfam" id="PF00989">
    <property type="entry name" value="PAS"/>
    <property type="match status" value="1"/>
</dbReference>
<evidence type="ECO:0000256" key="6">
    <source>
        <dbReference type="ARBA" id="ARBA00022777"/>
    </source>
</evidence>
<dbReference type="InterPro" id="IPR000014">
    <property type="entry name" value="PAS"/>
</dbReference>
<evidence type="ECO:0000259" key="11">
    <source>
        <dbReference type="PROSITE" id="PS50110"/>
    </source>
</evidence>
<keyword evidence="7" id="KW-0067">ATP-binding</keyword>
<dbReference type="AlphaFoldDB" id="A0AAP5I8R5"/>
<gene>
    <name evidence="14" type="ORF">G7B40_014800</name>
</gene>
<dbReference type="PANTHER" id="PTHR43065:SF46">
    <property type="entry name" value="C4-DICARBOXYLATE TRANSPORT SENSOR PROTEIN DCTB"/>
    <property type="match status" value="1"/>
</dbReference>
<reference evidence="15" key="1">
    <citation type="journal article" date="2021" name="Science">
        <title>Hunting the eagle killer: A cyanobacterial neurotoxin causes vacuolar myelinopathy.</title>
        <authorList>
            <person name="Breinlinger S."/>
            <person name="Phillips T.J."/>
            <person name="Haram B.N."/>
            <person name="Mares J."/>
            <person name="Martinez Yerena J.A."/>
            <person name="Hrouzek P."/>
            <person name="Sobotka R."/>
            <person name="Henderson W.M."/>
            <person name="Schmieder P."/>
            <person name="Williams S.M."/>
            <person name="Lauderdale J.D."/>
            <person name="Wilde H.D."/>
            <person name="Gerrin W."/>
            <person name="Kust A."/>
            <person name="Washington J.W."/>
            <person name="Wagner C."/>
            <person name="Geier B."/>
            <person name="Liebeke M."/>
            <person name="Enke H."/>
            <person name="Niedermeyer T.H.J."/>
            <person name="Wilde S.B."/>
        </authorList>
    </citation>
    <scope>NUCLEOTIDE SEQUENCE [LARGE SCALE GENOMIC DNA]</scope>
    <source>
        <strain evidence="15">Thurmond2011</strain>
    </source>
</reference>
<dbReference type="SMART" id="SM00388">
    <property type="entry name" value="HisKA"/>
    <property type="match status" value="1"/>
</dbReference>
<dbReference type="GO" id="GO:0000155">
    <property type="term" value="F:phosphorelay sensor kinase activity"/>
    <property type="evidence" value="ECO:0007669"/>
    <property type="project" value="InterPro"/>
</dbReference>
<evidence type="ECO:0000259" key="10">
    <source>
        <dbReference type="PROSITE" id="PS50109"/>
    </source>
</evidence>
<evidence type="ECO:0000259" key="12">
    <source>
        <dbReference type="PROSITE" id="PS50112"/>
    </source>
</evidence>
<dbReference type="InterPro" id="IPR036890">
    <property type="entry name" value="HATPase_C_sf"/>
</dbReference>
<keyword evidence="15" id="KW-1185">Reference proteome</keyword>
<dbReference type="PANTHER" id="PTHR43065">
    <property type="entry name" value="SENSOR HISTIDINE KINASE"/>
    <property type="match status" value="1"/>
</dbReference>
<keyword evidence="6" id="KW-0418">Kinase</keyword>
<evidence type="ECO:0000256" key="4">
    <source>
        <dbReference type="ARBA" id="ARBA00022679"/>
    </source>
</evidence>
<dbReference type="PRINTS" id="PR00344">
    <property type="entry name" value="BCTRLSENSOR"/>
</dbReference>
<dbReference type="SUPFAM" id="SSF47384">
    <property type="entry name" value="Homodimeric domain of signal transducing histidine kinase"/>
    <property type="match status" value="1"/>
</dbReference>
<dbReference type="PROSITE" id="PS50113">
    <property type="entry name" value="PAC"/>
    <property type="match status" value="3"/>
</dbReference>
<dbReference type="PROSITE" id="PS50109">
    <property type="entry name" value="HIS_KIN"/>
    <property type="match status" value="1"/>
</dbReference>
<evidence type="ECO:0000313" key="14">
    <source>
        <dbReference type="EMBL" id="MDR9895824.1"/>
    </source>
</evidence>
<feature type="domain" description="Histidine kinase" evidence="10">
    <location>
        <begin position="423"/>
        <end position="648"/>
    </location>
</feature>
<dbReference type="InterPro" id="IPR003594">
    <property type="entry name" value="HATPase_dom"/>
</dbReference>
<dbReference type="SUPFAM" id="SSF52172">
    <property type="entry name" value="CheY-like"/>
    <property type="match status" value="1"/>
</dbReference>
<feature type="domain" description="Response regulatory" evidence="11">
    <location>
        <begin position="668"/>
        <end position="784"/>
    </location>
</feature>
<dbReference type="Pfam" id="PF00072">
    <property type="entry name" value="Response_reg"/>
    <property type="match status" value="1"/>
</dbReference>
<organism evidence="14 15">
    <name type="scientific">Aetokthonos hydrillicola Thurmond2011</name>
    <dbReference type="NCBI Taxonomy" id="2712845"/>
    <lineage>
        <taxon>Bacteria</taxon>
        <taxon>Bacillati</taxon>
        <taxon>Cyanobacteriota</taxon>
        <taxon>Cyanophyceae</taxon>
        <taxon>Nostocales</taxon>
        <taxon>Hapalosiphonaceae</taxon>
        <taxon>Aetokthonos</taxon>
    </lineage>
</organism>
<dbReference type="Gene3D" id="3.30.450.20">
    <property type="entry name" value="PAS domain"/>
    <property type="match status" value="3"/>
</dbReference>
<proteinExistence type="predicted"/>
<dbReference type="SMART" id="SM00448">
    <property type="entry name" value="REC"/>
    <property type="match status" value="1"/>
</dbReference>
<evidence type="ECO:0000256" key="1">
    <source>
        <dbReference type="ARBA" id="ARBA00000085"/>
    </source>
</evidence>
<dbReference type="CDD" id="cd00130">
    <property type="entry name" value="PAS"/>
    <property type="match status" value="3"/>
</dbReference>
<feature type="domain" description="PAS" evidence="12">
    <location>
        <begin position="162"/>
        <end position="234"/>
    </location>
</feature>
<dbReference type="CDD" id="cd00082">
    <property type="entry name" value="HisKA"/>
    <property type="match status" value="1"/>
</dbReference>
<dbReference type="InterPro" id="IPR035965">
    <property type="entry name" value="PAS-like_dom_sf"/>
</dbReference>
<evidence type="ECO:0000256" key="2">
    <source>
        <dbReference type="ARBA" id="ARBA00012438"/>
    </source>
</evidence>
<keyword evidence="5" id="KW-0547">Nucleotide-binding</keyword>
<dbReference type="EMBL" id="JAALHA020000006">
    <property type="protein sequence ID" value="MDR9895824.1"/>
    <property type="molecule type" value="Genomic_DNA"/>
</dbReference>
<dbReference type="InterPro" id="IPR000700">
    <property type="entry name" value="PAS-assoc_C"/>
</dbReference>
<feature type="domain" description="PAC" evidence="13">
    <location>
        <begin position="109"/>
        <end position="161"/>
    </location>
</feature>
<dbReference type="InterPro" id="IPR005467">
    <property type="entry name" value="His_kinase_dom"/>
</dbReference>
<dbReference type="NCBIfam" id="TIGR00229">
    <property type="entry name" value="sensory_box"/>
    <property type="match status" value="3"/>
</dbReference>
<dbReference type="SMART" id="SM00387">
    <property type="entry name" value="HATPase_c"/>
    <property type="match status" value="1"/>
</dbReference>
<dbReference type="PROSITE" id="PS50110">
    <property type="entry name" value="RESPONSE_REGULATORY"/>
    <property type="match status" value="1"/>
</dbReference>
<evidence type="ECO:0000256" key="9">
    <source>
        <dbReference type="PROSITE-ProRule" id="PRU00169"/>
    </source>
</evidence>
<name>A0AAP5I8R5_9CYAN</name>
<comment type="caution">
    <text evidence="14">The sequence shown here is derived from an EMBL/GenBank/DDBJ whole genome shotgun (WGS) entry which is preliminary data.</text>
</comment>
<feature type="domain" description="PAC" evidence="13">
    <location>
        <begin position="358"/>
        <end position="410"/>
    </location>
</feature>
<keyword evidence="8" id="KW-0902">Two-component regulatory system</keyword>
<dbReference type="SMART" id="SM00091">
    <property type="entry name" value="PAS"/>
    <property type="match status" value="3"/>
</dbReference>
<feature type="domain" description="PAS" evidence="12">
    <location>
        <begin position="56"/>
        <end position="89"/>
    </location>
</feature>
<comment type="catalytic activity">
    <reaction evidence="1">
        <text>ATP + protein L-histidine = ADP + protein N-phospho-L-histidine.</text>
        <dbReference type="EC" id="2.7.13.3"/>
    </reaction>
</comment>
<dbReference type="InterPro" id="IPR003661">
    <property type="entry name" value="HisK_dim/P_dom"/>
</dbReference>
<feature type="domain" description="PAS" evidence="12">
    <location>
        <begin position="293"/>
        <end position="356"/>
    </location>
</feature>
<dbReference type="Gene3D" id="1.10.287.130">
    <property type="match status" value="1"/>
</dbReference>
<evidence type="ECO:0000313" key="15">
    <source>
        <dbReference type="Proteomes" id="UP000667802"/>
    </source>
</evidence>
<dbReference type="SUPFAM" id="SSF55874">
    <property type="entry name" value="ATPase domain of HSP90 chaperone/DNA topoisomerase II/histidine kinase"/>
    <property type="match status" value="1"/>
</dbReference>
<dbReference type="InterPro" id="IPR013655">
    <property type="entry name" value="PAS_fold_3"/>
</dbReference>
<dbReference type="InterPro" id="IPR001789">
    <property type="entry name" value="Sig_transdc_resp-reg_receiver"/>
</dbReference>
<sequence length="787" mass="88758">MNYKFFTQKKTPQSQPIPGREAEMIQGRSGGWMFDAGIWKMLRRCLLIGTAHIGLDGQWLLVNQNLCDILGYTPEELNLLTFKQIIHPDKGNLDWKSVVRILASESQTYCVETRYLRRDNTHIWINLNFSVVHSSSGELEYFICVFQDITASKREQAALLESEEQRRLVLDLTNTGLWDWDLTTGEITWNVNHYRLLGLIPNSVQPSYQIWRDRVDPQDIDQVEQAINYALANQTKYEIDYRVVHPDGSNHWVMVRGRGLYDESGQAVRMIGMVFDISERKLAQEKIYEQAALIDVATDAIFVHDLENCILFWSRGAERLYGWTAQESFGKKADEIFSRESLSQLKVGLETTIGQGSWQGELEQVTKTGREIIVESRWALVRDEVGQPKAILVVSTDITQKKQLEAQFLRVQRLESVGILASGIAHDLNNIFTPIITVAQLLPRKFPNTDERTNQMLRILNSSASRGADLVQQILSFGRGNEGRKMSLQIGHLVLEVAKIALETFPKEILIHSDVSTRDLWTVVGDATQLHQVFMNLCVNARDAMPNGGTLNLVASNCVIDSTYTQMDLEAQVGDYVVVTISDTGTGIPKEILERIFDPFFTTKELGKGTGLGLSTVRGIVKNHGGWVNVYSEVVKGTAFKVYLPAQTDQLKIESTEAKQLHMGQGELVLVVDDEKLIQQSMKSTLSEYNYKTLIAFDGIDAIALYAQHGDEIDVVLMDMMMPTMDGLTAIRTLKQLNPAVKIIATSGLISNLQYMETPQTKVAAFLPKPYTVHELLIILHQVLHEH</sequence>
<dbReference type="Pfam" id="PF02518">
    <property type="entry name" value="HATPase_c"/>
    <property type="match status" value="1"/>
</dbReference>
<dbReference type="Pfam" id="PF08447">
    <property type="entry name" value="PAS_3"/>
    <property type="match status" value="2"/>
</dbReference>
<evidence type="ECO:0000256" key="7">
    <source>
        <dbReference type="ARBA" id="ARBA00022840"/>
    </source>
</evidence>
<evidence type="ECO:0000256" key="8">
    <source>
        <dbReference type="ARBA" id="ARBA00023012"/>
    </source>
</evidence>
<dbReference type="PROSITE" id="PS50112">
    <property type="entry name" value="PAS"/>
    <property type="match status" value="3"/>
</dbReference>
<dbReference type="SMART" id="SM00086">
    <property type="entry name" value="PAC"/>
    <property type="match status" value="3"/>
</dbReference>
<dbReference type="InterPro" id="IPR011006">
    <property type="entry name" value="CheY-like_superfamily"/>
</dbReference>
<dbReference type="InterPro" id="IPR036097">
    <property type="entry name" value="HisK_dim/P_sf"/>
</dbReference>
<dbReference type="SUPFAM" id="SSF55785">
    <property type="entry name" value="PYP-like sensor domain (PAS domain)"/>
    <property type="match status" value="3"/>
</dbReference>
<dbReference type="Gene3D" id="2.10.70.100">
    <property type="match status" value="1"/>
</dbReference>
<dbReference type="InterPro" id="IPR001610">
    <property type="entry name" value="PAC"/>
</dbReference>
<evidence type="ECO:0000256" key="3">
    <source>
        <dbReference type="ARBA" id="ARBA00022553"/>
    </source>
</evidence>
<dbReference type="EC" id="2.7.13.3" evidence="2"/>
<dbReference type="Gene3D" id="3.30.565.10">
    <property type="entry name" value="Histidine kinase-like ATPase, C-terminal domain"/>
    <property type="match status" value="1"/>
</dbReference>
<dbReference type="RefSeq" id="WP_208339896.1">
    <property type="nucleotide sequence ID" value="NZ_CAWQFN010000577.1"/>
</dbReference>
<keyword evidence="4" id="KW-0808">Transferase</keyword>